<sequence length="174" mass="18856">MSEPHETLRLKVCLVGAPAVGKTSLVRRYVEGTFSEDYLTTIGVRISRKRVTVDGEAVGLIVWDINGDDAFAPLQSAYLRGASAFLLVADGTRPITFDRVVALRDELGEAFGGTPSILALNKRDLDDEWAIDEAQVEALRNAGVDVRETSARDGMEVEEAFLALARLAIAHARG</sequence>
<accession>A0A259U1L8</accession>
<dbReference type="RefSeq" id="WP_094549703.1">
    <property type="nucleotide sequence ID" value="NZ_MQWB01000001.1"/>
</dbReference>
<keyword evidence="3" id="KW-0342">GTP-binding</keyword>
<dbReference type="InterPro" id="IPR027417">
    <property type="entry name" value="P-loop_NTPase"/>
</dbReference>
<dbReference type="Proteomes" id="UP000216446">
    <property type="component" value="Unassembled WGS sequence"/>
</dbReference>
<gene>
    <name evidence="4" type="ORF">BSZ36_13225</name>
</gene>
<dbReference type="SMART" id="SM00175">
    <property type="entry name" value="RAB"/>
    <property type="match status" value="1"/>
</dbReference>
<dbReference type="NCBIfam" id="TIGR00231">
    <property type="entry name" value="small_GTP"/>
    <property type="match status" value="1"/>
</dbReference>
<dbReference type="PANTHER" id="PTHR47981">
    <property type="entry name" value="RAB FAMILY"/>
    <property type="match status" value="1"/>
</dbReference>
<proteinExistence type="inferred from homology"/>
<dbReference type="InParanoid" id="A0A259U1L8"/>
<dbReference type="SMART" id="SM00173">
    <property type="entry name" value="RAS"/>
    <property type="match status" value="1"/>
</dbReference>
<dbReference type="PANTHER" id="PTHR47981:SF20">
    <property type="entry name" value="RAS-RELATED PROTEIN RAB-7A"/>
    <property type="match status" value="1"/>
</dbReference>
<dbReference type="PROSITE" id="PS51419">
    <property type="entry name" value="RAB"/>
    <property type="match status" value="1"/>
</dbReference>
<comment type="caution">
    <text evidence="4">The sequence shown here is derived from an EMBL/GenBank/DDBJ whole genome shotgun (WGS) entry which is preliminary data.</text>
</comment>
<protein>
    <recommendedName>
        <fullName evidence="6">GTP-binding protein</fullName>
    </recommendedName>
</protein>
<dbReference type="Gene3D" id="3.40.50.300">
    <property type="entry name" value="P-loop containing nucleotide triphosphate hydrolases"/>
    <property type="match status" value="1"/>
</dbReference>
<evidence type="ECO:0000313" key="5">
    <source>
        <dbReference type="Proteomes" id="UP000216446"/>
    </source>
</evidence>
<reference evidence="4 5" key="1">
    <citation type="submission" date="2016-11" db="EMBL/GenBank/DDBJ databases">
        <title>Study of marine rhodopsin-containing bacteria.</title>
        <authorList>
            <person name="Yoshizawa S."/>
            <person name="Kumagai Y."/>
            <person name="Kogure K."/>
        </authorList>
    </citation>
    <scope>NUCLEOTIDE SEQUENCE [LARGE SCALE GENOMIC DNA]</scope>
    <source>
        <strain evidence="4 5">SG-29</strain>
    </source>
</reference>
<dbReference type="AlphaFoldDB" id="A0A259U1L8"/>
<dbReference type="GO" id="GO:0005525">
    <property type="term" value="F:GTP binding"/>
    <property type="evidence" value="ECO:0007669"/>
    <property type="project" value="UniProtKB-KW"/>
</dbReference>
<evidence type="ECO:0008006" key="6">
    <source>
        <dbReference type="Google" id="ProtNLM"/>
    </source>
</evidence>
<dbReference type="Pfam" id="PF00071">
    <property type="entry name" value="Ras"/>
    <property type="match status" value="1"/>
</dbReference>
<evidence type="ECO:0000256" key="2">
    <source>
        <dbReference type="ARBA" id="ARBA00022741"/>
    </source>
</evidence>
<dbReference type="SUPFAM" id="SSF52540">
    <property type="entry name" value="P-loop containing nucleoside triphosphate hydrolases"/>
    <property type="match status" value="1"/>
</dbReference>
<evidence type="ECO:0000313" key="4">
    <source>
        <dbReference type="EMBL" id="OZC03861.1"/>
    </source>
</evidence>
<dbReference type="OrthoDB" id="7957980at2"/>
<evidence type="ECO:0000256" key="1">
    <source>
        <dbReference type="ARBA" id="ARBA00006270"/>
    </source>
</evidence>
<evidence type="ECO:0000256" key="3">
    <source>
        <dbReference type="ARBA" id="ARBA00023134"/>
    </source>
</evidence>
<dbReference type="GO" id="GO:0003924">
    <property type="term" value="F:GTPase activity"/>
    <property type="evidence" value="ECO:0007669"/>
    <property type="project" value="InterPro"/>
</dbReference>
<keyword evidence="2" id="KW-0547">Nucleotide-binding</keyword>
<dbReference type="CDD" id="cd00154">
    <property type="entry name" value="Rab"/>
    <property type="match status" value="1"/>
</dbReference>
<dbReference type="SMART" id="SM00174">
    <property type="entry name" value="RHO"/>
    <property type="match status" value="1"/>
</dbReference>
<comment type="similarity">
    <text evidence="1">Belongs to the small GTPase superfamily. Rab family.</text>
</comment>
<organism evidence="4 5">
    <name type="scientific">Rubricoccus marinus</name>
    <dbReference type="NCBI Taxonomy" id="716817"/>
    <lineage>
        <taxon>Bacteria</taxon>
        <taxon>Pseudomonadati</taxon>
        <taxon>Rhodothermota</taxon>
        <taxon>Rhodothermia</taxon>
        <taxon>Rhodothermales</taxon>
        <taxon>Rubricoccaceae</taxon>
        <taxon>Rubricoccus</taxon>
    </lineage>
</organism>
<keyword evidence="5" id="KW-1185">Reference proteome</keyword>
<dbReference type="FunFam" id="3.40.50.300:FF:001447">
    <property type="entry name" value="Ras-related protein Rab-1B"/>
    <property type="match status" value="1"/>
</dbReference>
<dbReference type="InterPro" id="IPR001806">
    <property type="entry name" value="Small_GTPase"/>
</dbReference>
<dbReference type="EMBL" id="MQWB01000001">
    <property type="protein sequence ID" value="OZC03861.1"/>
    <property type="molecule type" value="Genomic_DNA"/>
</dbReference>
<dbReference type="InterPro" id="IPR005225">
    <property type="entry name" value="Small_GTP-bd"/>
</dbReference>
<dbReference type="PRINTS" id="PR00449">
    <property type="entry name" value="RASTRNSFRMNG"/>
</dbReference>
<name>A0A259U1L8_9BACT</name>